<proteinExistence type="inferred from homology"/>
<gene>
    <name evidence="8" type="ORF">NM961_02655</name>
</gene>
<dbReference type="Gene3D" id="3.30.70.250">
    <property type="entry name" value="Malonyl-CoA ACP transacylase, ACP-binding"/>
    <property type="match status" value="1"/>
</dbReference>
<dbReference type="Proteomes" id="UP001165498">
    <property type="component" value="Unassembled WGS sequence"/>
</dbReference>
<dbReference type="SUPFAM" id="SSF51735">
    <property type="entry name" value="NAD(P)-binding Rossmann-fold domains"/>
    <property type="match status" value="2"/>
</dbReference>
<dbReference type="RefSeq" id="WP_255910977.1">
    <property type="nucleotide sequence ID" value="NZ_JANFQO010000002.1"/>
</dbReference>
<dbReference type="PROSITE" id="PS50075">
    <property type="entry name" value="CARRIER"/>
    <property type="match status" value="1"/>
</dbReference>
<dbReference type="SUPFAM" id="SSF53901">
    <property type="entry name" value="Thiolase-like"/>
    <property type="match status" value="1"/>
</dbReference>
<dbReference type="Pfam" id="PF00550">
    <property type="entry name" value="PP-binding"/>
    <property type="match status" value="1"/>
</dbReference>
<dbReference type="SUPFAM" id="SSF55048">
    <property type="entry name" value="Probable ACP-binding domain of malonyl-CoA ACP transacylase"/>
    <property type="match status" value="1"/>
</dbReference>
<dbReference type="InterPro" id="IPR020806">
    <property type="entry name" value="PKS_PP-bd"/>
</dbReference>
<evidence type="ECO:0000256" key="1">
    <source>
        <dbReference type="ARBA" id="ARBA00005194"/>
    </source>
</evidence>
<dbReference type="Pfam" id="PF02801">
    <property type="entry name" value="Ketoacyl-synt_C"/>
    <property type="match status" value="1"/>
</dbReference>
<dbReference type="CDD" id="cd00833">
    <property type="entry name" value="PKS"/>
    <property type="match status" value="1"/>
</dbReference>
<dbReference type="InterPro" id="IPR014031">
    <property type="entry name" value="Ketoacyl_synth_C"/>
</dbReference>
<dbReference type="SMART" id="SM00823">
    <property type="entry name" value="PKS_PP"/>
    <property type="match status" value="1"/>
</dbReference>
<accession>A0ABT1QM55</accession>
<dbReference type="InterPro" id="IPR014043">
    <property type="entry name" value="Acyl_transferase_dom"/>
</dbReference>
<dbReference type="Pfam" id="PF00109">
    <property type="entry name" value="ketoacyl-synt"/>
    <property type="match status" value="1"/>
</dbReference>
<dbReference type="PANTHER" id="PTHR43775">
    <property type="entry name" value="FATTY ACID SYNTHASE"/>
    <property type="match status" value="1"/>
</dbReference>
<dbReference type="InterPro" id="IPR001227">
    <property type="entry name" value="Ac_transferase_dom_sf"/>
</dbReference>
<dbReference type="Gene3D" id="3.40.50.720">
    <property type="entry name" value="NAD(P)-binding Rossmann-like Domain"/>
    <property type="match status" value="1"/>
</dbReference>
<evidence type="ECO:0000259" key="7">
    <source>
        <dbReference type="PROSITE" id="PS52004"/>
    </source>
</evidence>
<evidence type="ECO:0000256" key="2">
    <source>
        <dbReference type="ARBA" id="ARBA00006484"/>
    </source>
</evidence>
<dbReference type="Gene3D" id="3.40.47.10">
    <property type="match status" value="1"/>
</dbReference>
<dbReference type="InterPro" id="IPR057326">
    <property type="entry name" value="KR_dom"/>
</dbReference>
<evidence type="ECO:0000256" key="5">
    <source>
        <dbReference type="ARBA" id="ARBA00022679"/>
    </source>
</evidence>
<feature type="domain" description="Carrier" evidence="6">
    <location>
        <begin position="1436"/>
        <end position="1514"/>
    </location>
</feature>
<dbReference type="InterPro" id="IPR016039">
    <property type="entry name" value="Thiolase-like"/>
</dbReference>
<dbReference type="PROSITE" id="PS52004">
    <property type="entry name" value="KS3_2"/>
    <property type="match status" value="1"/>
</dbReference>
<dbReference type="Pfam" id="PF22621">
    <property type="entry name" value="CurL-like_PKS_C"/>
    <property type="match status" value="1"/>
</dbReference>
<dbReference type="SUPFAM" id="SSF52151">
    <property type="entry name" value="FabD/lysophospholipase-like"/>
    <property type="match status" value="1"/>
</dbReference>
<dbReference type="InterPro" id="IPR020841">
    <property type="entry name" value="PKS_Beta-ketoAc_synthase_dom"/>
</dbReference>
<evidence type="ECO:0000313" key="9">
    <source>
        <dbReference type="Proteomes" id="UP001165498"/>
    </source>
</evidence>
<reference evidence="8" key="1">
    <citation type="submission" date="2022-07" db="EMBL/GenBank/DDBJ databases">
        <title>Tahibacter sp., a new gammaproteobacterium isolated from the silt sample collected at pig farm.</title>
        <authorList>
            <person name="Chen H."/>
        </authorList>
    </citation>
    <scope>NUCLEOTIDE SEQUENCE</scope>
    <source>
        <strain evidence="8">P2K</strain>
    </source>
</reference>
<dbReference type="CDD" id="cd08953">
    <property type="entry name" value="KR_2_SDR_x"/>
    <property type="match status" value="1"/>
</dbReference>
<dbReference type="InterPro" id="IPR009081">
    <property type="entry name" value="PP-bd_ACP"/>
</dbReference>
<dbReference type="InterPro" id="IPR036291">
    <property type="entry name" value="NAD(P)-bd_dom_sf"/>
</dbReference>
<evidence type="ECO:0000256" key="4">
    <source>
        <dbReference type="ARBA" id="ARBA00022553"/>
    </source>
</evidence>
<dbReference type="Gene3D" id="3.40.50.1820">
    <property type="entry name" value="alpha/beta hydrolase"/>
    <property type="match status" value="1"/>
</dbReference>
<comment type="caution">
    <text evidence="8">The sequence shown here is derived from an EMBL/GenBank/DDBJ whole genome shotgun (WGS) entry which is preliminary data.</text>
</comment>
<dbReference type="InterPro" id="IPR016036">
    <property type="entry name" value="Malonyl_transacylase_ACP-bd"/>
</dbReference>
<evidence type="ECO:0000256" key="3">
    <source>
        <dbReference type="ARBA" id="ARBA00022450"/>
    </source>
</evidence>
<dbReference type="Pfam" id="PF00698">
    <property type="entry name" value="Acyl_transf_1"/>
    <property type="match status" value="1"/>
</dbReference>
<dbReference type="PROSITE" id="PS00606">
    <property type="entry name" value="KS3_1"/>
    <property type="match status" value="1"/>
</dbReference>
<dbReference type="Gene3D" id="3.30.70.3290">
    <property type="match status" value="1"/>
</dbReference>
<dbReference type="InterPro" id="IPR049490">
    <property type="entry name" value="C883_1060-like_KR_N"/>
</dbReference>
<dbReference type="InterPro" id="IPR016035">
    <property type="entry name" value="Acyl_Trfase/lysoPLipase"/>
</dbReference>
<keyword evidence="5" id="KW-0808">Transferase</keyword>
<evidence type="ECO:0000259" key="6">
    <source>
        <dbReference type="PROSITE" id="PS50075"/>
    </source>
</evidence>
<keyword evidence="4" id="KW-0597">Phosphoprotein</keyword>
<dbReference type="Pfam" id="PF21394">
    <property type="entry name" value="Beta-ketacyl_N"/>
    <property type="match status" value="1"/>
</dbReference>
<dbReference type="InterPro" id="IPR006162">
    <property type="entry name" value="Ppantetheine_attach_site"/>
</dbReference>
<organism evidence="8 9">
    <name type="scientific">Tahibacter harae</name>
    <dbReference type="NCBI Taxonomy" id="2963937"/>
    <lineage>
        <taxon>Bacteria</taxon>
        <taxon>Pseudomonadati</taxon>
        <taxon>Pseudomonadota</taxon>
        <taxon>Gammaproteobacteria</taxon>
        <taxon>Lysobacterales</taxon>
        <taxon>Rhodanobacteraceae</taxon>
        <taxon>Tahibacter</taxon>
    </lineage>
</organism>
<dbReference type="Gene3D" id="3.40.366.10">
    <property type="entry name" value="Malonyl-Coenzyme A Acyl Carrier Protein, domain 2"/>
    <property type="match status" value="1"/>
</dbReference>
<dbReference type="InterPro" id="IPR014030">
    <property type="entry name" value="Ketoacyl_synth_N"/>
</dbReference>
<dbReference type="Pfam" id="PF08659">
    <property type="entry name" value="KR"/>
    <property type="match status" value="1"/>
</dbReference>
<name>A0ABT1QM55_9GAMM</name>
<comment type="similarity">
    <text evidence="2">Belongs to the short-chain dehydrogenases/reductases (SDR) family.</text>
</comment>
<dbReference type="SUPFAM" id="SSF47336">
    <property type="entry name" value="ACP-like"/>
    <property type="match status" value="1"/>
</dbReference>
<protein>
    <submittedName>
        <fullName evidence="8">SDR family oxidoreductase</fullName>
    </submittedName>
</protein>
<dbReference type="PROSITE" id="PS00012">
    <property type="entry name" value="PHOSPHOPANTETHEINE"/>
    <property type="match status" value="1"/>
</dbReference>
<dbReference type="InterPro" id="IPR013968">
    <property type="entry name" value="PKS_KR"/>
</dbReference>
<dbReference type="InterPro" id="IPR050091">
    <property type="entry name" value="PKS_NRPS_Biosynth_Enz"/>
</dbReference>
<dbReference type="SMART" id="SM00822">
    <property type="entry name" value="PKS_KR"/>
    <property type="match status" value="1"/>
</dbReference>
<dbReference type="PANTHER" id="PTHR43775:SF51">
    <property type="entry name" value="INACTIVE PHENOLPHTHIOCEROL SYNTHESIS POLYKETIDE SYNTHASE TYPE I PKS1-RELATED"/>
    <property type="match status" value="1"/>
</dbReference>
<comment type="pathway">
    <text evidence="1">Lipid metabolism; fatty acid biosynthesis.</text>
</comment>
<sequence>MNNAKEHENELAIVGMACRYPDAVDSAGYWRNIAGGMCSIRRLSEQELLDAGVSADSARDPAYVPMVSRVADADRFDAAYFGVAPNEAMYMDPQRRLLLTCAQEVLEHAGYADGATREEIVGVYVGASNSTYPFSSLLAQMNQLAGKDKPLGDAVDMAALLANGKDFLSTYLSYRLNLTGPSVNINTACSTSLVAVHQACRGLLAYDCDLAIAGGSAIFPYNHGYRHQEGGILSADGHCYAFDARANGTLFGDGVGLVLLKRLADAIADGDTIHAVIKGSAINNDGSDKMNFAAPSVTGQMDVIAEALVCADVSADTISYVEAHGTGTALGDPVEIDALSQVFRTYTRRRQFCAITSVKPNIGHLDAAAGIAGLIKTVEALKHRQLPPSINYANANPQIDFAASPFYVNTQLREWPRGETPRRAGVSSFGIGGTNAHVVLEEAPESPVQATQRPVHLLLLSAKTPTALEAAGARLLQHLQGEGATQTLADIAYTLQVGRTRHAQRRALVADSVQDAIAQLQQDGGQAVAAEASEAGVSLVLLFPGQGSQYLDMGKGLYESEAEFRRQFDRCAELLQPLLGLDLRAAVYPPAGADRAAAAQALNQTRLAQPALFALEYSLAQCLLSYGLEPEAMIGHSLGEYVAACVAGVFTLEEGLHLVARRAQLMQAMAPGAMLSADCDEATLGSLIAGTPCSLAAVNGARSVVASGPLQAIEQLATTLTAQGITHRPLATSHAFHSAMMEPLLAEYRSVLHQVRWQAPQRAYVSNLSGRFIEAAQATDVEYWLRHLRECVRFADGAQTLLAQPAAGRRVLLEAGPGLALGSLLRKQPAAAGATVIASLRHAQDHAGDDNRLFAKALGQLWLAGATLDWKAYHAGERRRRVPLPAYPFEGQRYWIEEDRSARAAAAPSLARREPGDWFHMPSWRLAAPAGLRRSAVPTACCLVFADDGEFNDALLAALGERAGQVVRVRSGRAYACGAHEATIDIAEPAHYQRLFADLRQAGRTVDTVVHAFALQAADADAPFMPAALERSLYSVLFLCQALNDAAAAQPLRLSLLGSGLARVAEDDVIRPEHAVLSGVCRVIAQEFPAVGCRCIDVRVAASTAARSAQAATVAGEVLAPVDEVVIAYRGSQRWCRRFEAVALGGDDAVPALLRPRGVYLISGGLGGMGLALAEHLAATVQARLVLLGRTPLPPRSEWEALLARDDAGARRLRALQRIEAHGGEVLALAADVADAGQLAVAVAAARQRFGSIHGVIHAAGVAGGGVIAAKTRAFVDTVTRPKIAGTVVLDAALAGETLDFFVLCSSMNALVGAFGQYDYCAANAFQDAYAAQRDAQGATRYISLNWDAWKEAGLAADTDIPDYLRAQREQYLQSAISNAEGVQAFSRALAHPLAQWLIATRSPEALLAYQPPAAPAARAAGPAQARPQLAAAYAAPRTPTETVLAEIWQELLGLEQVGINDSFFDLGGDSLLITRLLATIRSRIPQGTQELSLKALFEHSTVAALAALIVEREDSQQIAADMSRLRAAAVVTEAGEI</sequence>
<dbReference type="InterPro" id="IPR029058">
    <property type="entry name" value="AB_hydrolase_fold"/>
</dbReference>
<feature type="domain" description="Ketosynthase family 3 (KS3)" evidence="7">
    <location>
        <begin position="8"/>
        <end position="442"/>
    </location>
</feature>
<evidence type="ECO:0000313" key="8">
    <source>
        <dbReference type="EMBL" id="MCQ4163604.1"/>
    </source>
</evidence>
<dbReference type="InterPro" id="IPR018201">
    <property type="entry name" value="Ketoacyl_synth_AS"/>
</dbReference>
<keyword evidence="3" id="KW-0596">Phosphopantetheine</keyword>
<dbReference type="SMART" id="SM00827">
    <property type="entry name" value="PKS_AT"/>
    <property type="match status" value="1"/>
</dbReference>
<dbReference type="InterPro" id="IPR036736">
    <property type="entry name" value="ACP-like_sf"/>
</dbReference>
<keyword evidence="9" id="KW-1185">Reference proteome</keyword>
<dbReference type="EMBL" id="JANFQO010000002">
    <property type="protein sequence ID" value="MCQ4163604.1"/>
    <property type="molecule type" value="Genomic_DNA"/>
</dbReference>
<dbReference type="SMART" id="SM00825">
    <property type="entry name" value="PKS_KS"/>
    <property type="match status" value="1"/>
</dbReference>